<keyword evidence="8" id="KW-0808">Transferase</keyword>
<evidence type="ECO:0000256" key="1">
    <source>
        <dbReference type="ARBA" id="ARBA00000085"/>
    </source>
</evidence>
<evidence type="ECO:0000256" key="5">
    <source>
        <dbReference type="ARBA" id="ARBA00022543"/>
    </source>
</evidence>
<dbReference type="InterPro" id="IPR003594">
    <property type="entry name" value="HATPase_dom"/>
</dbReference>
<feature type="domain" description="Histidine kinase" evidence="20">
    <location>
        <begin position="539"/>
        <end position="790"/>
    </location>
</feature>
<keyword evidence="9" id="KW-0812">Transmembrane</keyword>
<dbReference type="Gene3D" id="3.30.565.10">
    <property type="entry name" value="Histidine kinase-like ATPase, C-terminal domain"/>
    <property type="match status" value="1"/>
</dbReference>
<evidence type="ECO:0000256" key="14">
    <source>
        <dbReference type="ARBA" id="ARBA00022991"/>
    </source>
</evidence>
<dbReference type="GO" id="GO:0009881">
    <property type="term" value="F:photoreceptor activity"/>
    <property type="evidence" value="ECO:0007669"/>
    <property type="project" value="UniProtKB-KW"/>
</dbReference>
<evidence type="ECO:0000256" key="16">
    <source>
        <dbReference type="ARBA" id="ARBA00023136"/>
    </source>
</evidence>
<evidence type="ECO:0000256" key="4">
    <source>
        <dbReference type="ARBA" id="ARBA00012438"/>
    </source>
</evidence>
<evidence type="ECO:0000256" key="9">
    <source>
        <dbReference type="ARBA" id="ARBA00022692"/>
    </source>
</evidence>
<evidence type="ECO:0000256" key="2">
    <source>
        <dbReference type="ARBA" id="ARBA00004370"/>
    </source>
</evidence>
<reference evidence="22" key="1">
    <citation type="journal article" date="2015" name="Genome Announc.">
        <title>Draft Genome Sequence of Tolypothrix boutellei Strain VB521301.</title>
        <authorList>
            <person name="Chandrababunaidu M.M."/>
            <person name="Singh D."/>
            <person name="Sen D."/>
            <person name="Bhan S."/>
            <person name="Das S."/>
            <person name="Gupta A."/>
            <person name="Adhikary S.P."/>
            <person name="Tripathy S."/>
        </authorList>
    </citation>
    <scope>NUCLEOTIDE SEQUENCE</scope>
    <source>
        <strain evidence="22">VB521301</strain>
    </source>
</reference>
<feature type="domain" description="Response regulatory" evidence="21">
    <location>
        <begin position="816"/>
        <end position="932"/>
    </location>
</feature>
<comment type="caution">
    <text evidence="22">The sequence shown here is derived from an EMBL/GenBank/DDBJ whole genome shotgun (WGS) entry which is preliminary data.</text>
</comment>
<dbReference type="CDD" id="cd16922">
    <property type="entry name" value="HATPase_EvgS-ArcB-TorS-like"/>
    <property type="match status" value="1"/>
</dbReference>
<dbReference type="Pfam" id="PF00072">
    <property type="entry name" value="Response_reg"/>
    <property type="match status" value="1"/>
</dbReference>
<dbReference type="SUPFAM" id="SSF55874">
    <property type="entry name" value="ATPase domain of HSP90 chaperone/DNA topoisomerase II/histidine kinase"/>
    <property type="match status" value="1"/>
</dbReference>
<dbReference type="PROSITE" id="PS50046">
    <property type="entry name" value="PHYTOCHROME_2"/>
    <property type="match status" value="1"/>
</dbReference>
<dbReference type="SMART" id="SM00448">
    <property type="entry name" value="REC"/>
    <property type="match status" value="1"/>
</dbReference>
<dbReference type="Gene3D" id="3.30.450.40">
    <property type="match status" value="1"/>
</dbReference>
<feature type="domain" description="Phytochrome chromophore attachment site" evidence="19">
    <location>
        <begin position="152"/>
        <end position="310"/>
    </location>
</feature>
<comment type="similarity">
    <text evidence="3">In the N-terminal section; belongs to the phytochrome family.</text>
</comment>
<dbReference type="SMART" id="SM00388">
    <property type="entry name" value="HisKA"/>
    <property type="match status" value="1"/>
</dbReference>
<dbReference type="FunFam" id="1.10.287.130:FF:000004">
    <property type="entry name" value="Ethylene receptor 1"/>
    <property type="match status" value="1"/>
</dbReference>
<keyword evidence="10" id="KW-0547">Nucleotide-binding</keyword>
<accession>A0A0C1N7X0</accession>
<dbReference type="InterPro" id="IPR013654">
    <property type="entry name" value="PAS_2"/>
</dbReference>
<dbReference type="SUPFAM" id="SSF47384">
    <property type="entry name" value="Homodimeric domain of signal transducing histidine kinase"/>
    <property type="match status" value="1"/>
</dbReference>
<dbReference type="SMART" id="SM00387">
    <property type="entry name" value="HATPase_c"/>
    <property type="match status" value="1"/>
</dbReference>
<evidence type="ECO:0000256" key="7">
    <source>
        <dbReference type="ARBA" id="ARBA00022606"/>
    </source>
</evidence>
<evidence type="ECO:0000256" key="13">
    <source>
        <dbReference type="ARBA" id="ARBA00022989"/>
    </source>
</evidence>
<dbReference type="Gene3D" id="3.30.450.270">
    <property type="match status" value="1"/>
</dbReference>
<proteinExistence type="inferred from homology"/>
<dbReference type="Gene3D" id="1.10.287.130">
    <property type="match status" value="1"/>
</dbReference>
<dbReference type="InterPro" id="IPR003018">
    <property type="entry name" value="GAF"/>
</dbReference>
<dbReference type="SMART" id="SM00065">
    <property type="entry name" value="GAF"/>
    <property type="match status" value="1"/>
</dbReference>
<comment type="subcellular location">
    <subcellularLocation>
        <location evidence="2">Membrane</location>
    </subcellularLocation>
</comment>
<dbReference type="CDD" id="cd00082">
    <property type="entry name" value="HisKA"/>
    <property type="match status" value="1"/>
</dbReference>
<dbReference type="GO" id="GO:0009584">
    <property type="term" value="P:detection of visible light"/>
    <property type="evidence" value="ECO:0007669"/>
    <property type="project" value="InterPro"/>
</dbReference>
<sequence>MNIKNFANTQEVDITNCDREAIHIPGSIQPHGILLVLQEPDLKILQVSYNIANFFHIPAETLINQNLSVLFPAAQIEILKVCIAQEEAEVFNPLRLSVQVENNLLVFDGMLQRTDGVLILELEPPLSSIETGELSFYHQVKASISRIKKATDFQQATEFIVKEIRRITGYDRVMIYRFEPDGSGVVIAEDKQEGLEPYLDLHYPASDVPKQARKLYYDNWLRLIVDMDYQPVEIIPALNPLTNAPLDLSFSLLRSVSPIHREYCRNMGVRASICISLVDEKHLWGMIVGHHYSPKYIDYKTRQYCEFIGQLMSVYLVKQQNHIYELYHQKNQNFQQTIRQELSSNHQQIGQTLEKNSQNLLDLVRASGAAISLGQELILIAQTPPKEVVQNLLIWLKKTYGEETFITNNLSKIYPLAKEFTDSASGLLAISIVLYQTSYHILWFRPEVIHTVQWGGNPNKPVVVESNGSVKLSPRKSFELWKETVREKSLPWQQVEIDAARELKNTLMLAVLEFSHSALEAAAKQAEVANRAKSQFLAKMSHELRTPLNAILGFTQIMLRENTLPSHQLKNLEIINRSGEHLLALINDVLEMSKIEAGKVTLNEHRFDLHWVVESIKEMLQLKASAKGLKLVFEGVSDVPRYVIADEGKLRQVLINLLENAIKFTQFGNVKLCVKLGTGEWEQETEDKGDMGDKGDEEDRREVLGMFPSIANHQSLIFEIRDTGDGMATDELQTIFDPFVQASTGRQSMEGTGLGLPISRQFVRLMGGDISVTSIPGEGSIFRFDIRVSFPKKTDDLKLSKPKRVISLQPNQPQYRILVVEDVEENRLLLERLLESVGFEVRSAVNGAEAVAVWQQWKPHLICMDMLMPVMDGYDATKRIKATLKGQATVIIALTAHAFSEERSAVLEAGCDDFIPKPLREEILFEKMATYLGVKYVYAQENQLDSPQLLAQPLHLAPDALQVMPIEWVKRLHWAAMAVDDAIVLNLIKEIPAEHSSLAQTLSRLVESFRLDIIANVTPAYVGEDCNDG</sequence>
<keyword evidence="11 22" id="KW-0418">Kinase</keyword>
<dbReference type="InterPro" id="IPR029016">
    <property type="entry name" value="GAF-like_dom_sf"/>
</dbReference>
<protein>
    <recommendedName>
        <fullName evidence="4">histidine kinase</fullName>
        <ecNumber evidence="4">2.7.13.3</ecNumber>
    </recommendedName>
</protein>
<evidence type="ECO:0000256" key="15">
    <source>
        <dbReference type="ARBA" id="ARBA00023012"/>
    </source>
</evidence>
<dbReference type="InterPro" id="IPR011006">
    <property type="entry name" value="CheY-like_superfamily"/>
</dbReference>
<dbReference type="GO" id="GO:0005524">
    <property type="term" value="F:ATP binding"/>
    <property type="evidence" value="ECO:0007669"/>
    <property type="project" value="UniProtKB-KW"/>
</dbReference>
<dbReference type="InterPro" id="IPR003661">
    <property type="entry name" value="HisK_dim/P_dom"/>
</dbReference>
<evidence type="ECO:0000259" key="19">
    <source>
        <dbReference type="PROSITE" id="PS50046"/>
    </source>
</evidence>
<dbReference type="CDD" id="cd17546">
    <property type="entry name" value="REC_hyHK_CKI1_RcsC-like"/>
    <property type="match status" value="1"/>
</dbReference>
<dbReference type="InterPro" id="IPR005467">
    <property type="entry name" value="His_kinase_dom"/>
</dbReference>
<dbReference type="SUPFAM" id="SSF55781">
    <property type="entry name" value="GAF domain-like"/>
    <property type="match status" value="2"/>
</dbReference>
<dbReference type="InterPro" id="IPR043150">
    <property type="entry name" value="Phytochrome_PHY_sf"/>
</dbReference>
<dbReference type="Pfam" id="PF00360">
    <property type="entry name" value="PHY"/>
    <property type="match status" value="1"/>
</dbReference>
<evidence type="ECO:0000256" key="10">
    <source>
        <dbReference type="ARBA" id="ARBA00022741"/>
    </source>
</evidence>
<dbReference type="InterPro" id="IPR013515">
    <property type="entry name" value="Phytochrome_cen-reg"/>
</dbReference>
<name>A0A0C1N7X0_9CYAN</name>
<dbReference type="Pfam" id="PF01590">
    <property type="entry name" value="GAF"/>
    <property type="match status" value="1"/>
</dbReference>
<dbReference type="PANTHER" id="PTHR45339">
    <property type="entry name" value="HYBRID SIGNAL TRANSDUCTION HISTIDINE KINASE J"/>
    <property type="match status" value="1"/>
</dbReference>
<dbReference type="STRING" id="1479485.DA73_0229405"/>
<dbReference type="PRINTS" id="PR01033">
    <property type="entry name" value="PHYTOCHROME"/>
</dbReference>
<dbReference type="Gene3D" id="3.30.450.20">
    <property type="entry name" value="PAS domain"/>
    <property type="match status" value="1"/>
</dbReference>
<keyword evidence="17" id="KW-0675">Receptor</keyword>
<feature type="modified residue" description="4-aspartylphosphate" evidence="18">
    <location>
        <position position="865"/>
    </location>
</feature>
<keyword evidence="15" id="KW-0902">Two-component regulatory system</keyword>
<dbReference type="EC" id="2.7.13.3" evidence="4"/>
<dbReference type="SUPFAM" id="SSF52172">
    <property type="entry name" value="CheY-like"/>
    <property type="match status" value="1"/>
</dbReference>
<dbReference type="Pfam" id="PF00512">
    <property type="entry name" value="HisKA"/>
    <property type="match status" value="1"/>
</dbReference>
<keyword evidence="7" id="KW-0716">Sensory transduction</keyword>
<evidence type="ECO:0000256" key="17">
    <source>
        <dbReference type="ARBA" id="ARBA00023170"/>
    </source>
</evidence>
<dbReference type="Pfam" id="PF08446">
    <property type="entry name" value="PAS_2"/>
    <property type="match status" value="1"/>
</dbReference>
<dbReference type="InterPro" id="IPR016132">
    <property type="entry name" value="Phyto_chromo_attachment"/>
</dbReference>
<dbReference type="AlphaFoldDB" id="A0A0C1N7X0"/>
<keyword evidence="6 18" id="KW-0597">Phosphoprotein</keyword>
<dbReference type="OrthoDB" id="9760752at2"/>
<keyword evidence="12" id="KW-0067">ATP-binding</keyword>
<comment type="catalytic activity">
    <reaction evidence="1">
        <text>ATP + protein L-histidine = ADP + protein N-phospho-L-histidine.</text>
        <dbReference type="EC" id="2.7.13.3"/>
    </reaction>
</comment>
<evidence type="ECO:0000256" key="6">
    <source>
        <dbReference type="ARBA" id="ARBA00022553"/>
    </source>
</evidence>
<dbReference type="InterPro" id="IPR001294">
    <property type="entry name" value="Phytochrome"/>
</dbReference>
<evidence type="ECO:0000313" key="22">
    <source>
        <dbReference type="EMBL" id="KIE08651.1"/>
    </source>
</evidence>
<evidence type="ECO:0000256" key="11">
    <source>
        <dbReference type="ARBA" id="ARBA00022777"/>
    </source>
</evidence>
<dbReference type="PROSITE" id="PS50109">
    <property type="entry name" value="HIS_KIN"/>
    <property type="match status" value="1"/>
</dbReference>
<evidence type="ECO:0000259" key="21">
    <source>
        <dbReference type="PROSITE" id="PS50110"/>
    </source>
</evidence>
<dbReference type="PROSITE" id="PS50110">
    <property type="entry name" value="RESPONSE_REGULATORY"/>
    <property type="match status" value="1"/>
</dbReference>
<evidence type="ECO:0000259" key="20">
    <source>
        <dbReference type="PROSITE" id="PS50109"/>
    </source>
</evidence>
<dbReference type="InterPro" id="IPR035965">
    <property type="entry name" value="PAS-like_dom_sf"/>
</dbReference>
<dbReference type="Pfam" id="PF02518">
    <property type="entry name" value="HATPase_c"/>
    <property type="match status" value="1"/>
</dbReference>
<evidence type="ECO:0000256" key="18">
    <source>
        <dbReference type="PROSITE-ProRule" id="PRU00169"/>
    </source>
</evidence>
<keyword evidence="5" id="KW-0600">Photoreceptor protein</keyword>
<evidence type="ECO:0000256" key="3">
    <source>
        <dbReference type="ARBA" id="ARBA00006402"/>
    </source>
</evidence>
<dbReference type="InterPro" id="IPR036097">
    <property type="entry name" value="HisK_dim/P_sf"/>
</dbReference>
<keyword evidence="16" id="KW-0472">Membrane</keyword>
<dbReference type="GO" id="GO:0006355">
    <property type="term" value="P:regulation of DNA-templated transcription"/>
    <property type="evidence" value="ECO:0007669"/>
    <property type="project" value="InterPro"/>
</dbReference>
<evidence type="ECO:0000256" key="12">
    <source>
        <dbReference type="ARBA" id="ARBA00022840"/>
    </source>
</evidence>
<dbReference type="GO" id="GO:0016020">
    <property type="term" value="C:membrane"/>
    <property type="evidence" value="ECO:0007669"/>
    <property type="project" value="UniProtKB-SubCell"/>
</dbReference>
<gene>
    <name evidence="22" type="ORF">DA73_0229405</name>
</gene>
<dbReference type="InterPro" id="IPR001789">
    <property type="entry name" value="Sig_transdc_resp-reg_receiver"/>
</dbReference>
<dbReference type="EMBL" id="JHEG02000058">
    <property type="protein sequence ID" value="KIE08651.1"/>
    <property type="molecule type" value="Genomic_DNA"/>
</dbReference>
<dbReference type="PANTHER" id="PTHR45339:SF1">
    <property type="entry name" value="HYBRID SIGNAL TRANSDUCTION HISTIDINE KINASE J"/>
    <property type="match status" value="1"/>
</dbReference>
<keyword evidence="14" id="KW-0157">Chromophore</keyword>
<dbReference type="InterPro" id="IPR036890">
    <property type="entry name" value="HATPase_C_sf"/>
</dbReference>
<dbReference type="GO" id="GO:0000155">
    <property type="term" value="F:phosphorelay sensor kinase activity"/>
    <property type="evidence" value="ECO:0007669"/>
    <property type="project" value="InterPro"/>
</dbReference>
<dbReference type="Gene3D" id="3.40.50.2300">
    <property type="match status" value="1"/>
</dbReference>
<organism evidence="22">
    <name type="scientific">Tolypothrix bouteillei VB521301</name>
    <dbReference type="NCBI Taxonomy" id="1479485"/>
    <lineage>
        <taxon>Bacteria</taxon>
        <taxon>Bacillati</taxon>
        <taxon>Cyanobacteriota</taxon>
        <taxon>Cyanophyceae</taxon>
        <taxon>Nostocales</taxon>
        <taxon>Tolypothrichaceae</taxon>
        <taxon>Tolypothrix</taxon>
    </lineage>
</organism>
<keyword evidence="13" id="KW-1133">Transmembrane helix</keyword>
<dbReference type="SUPFAM" id="SSF55785">
    <property type="entry name" value="PYP-like sensor domain (PAS domain)"/>
    <property type="match status" value="1"/>
</dbReference>
<evidence type="ECO:0000256" key="8">
    <source>
        <dbReference type="ARBA" id="ARBA00022679"/>
    </source>
</evidence>